<protein>
    <recommendedName>
        <fullName evidence="2">Gliding motility protein GldL-like N-terminal domain-containing protein</fullName>
    </recommendedName>
</protein>
<evidence type="ECO:0000256" key="1">
    <source>
        <dbReference type="SAM" id="Phobius"/>
    </source>
</evidence>
<feature type="transmembrane region" description="Helical" evidence="1">
    <location>
        <begin position="33"/>
        <end position="52"/>
    </location>
</feature>
<feature type="transmembrane region" description="Helical" evidence="1">
    <location>
        <begin position="9"/>
        <end position="27"/>
    </location>
</feature>
<feature type="transmembrane region" description="Helical" evidence="1">
    <location>
        <begin position="145"/>
        <end position="162"/>
    </location>
</feature>
<dbReference type="InterPro" id="IPR055087">
    <property type="entry name" value="GldL-like_N"/>
</dbReference>
<feature type="transmembrane region" description="Helical" evidence="1">
    <location>
        <begin position="61"/>
        <end position="79"/>
    </location>
</feature>
<sequence length="169" mass="19801">MNLTIIVRLIRLSFPIIIISILFKIMHWPYTQLLMTIGLGIIVLLYPVRFYLKKEKRIIDYVKLLVAIFLPLNIYLNLFHLPSHYILPIISSTSFLLYLLLELYNNYINKESSKELTVFPFGVLSVIIAILLLGVFYRISHFENATPILITGFVLLFLYFIVDTFKLNK</sequence>
<keyword evidence="4" id="KW-1185">Reference proteome</keyword>
<dbReference type="EMBL" id="JBHMEY010000010">
    <property type="protein sequence ID" value="MFB9095825.1"/>
    <property type="molecule type" value="Genomic_DNA"/>
</dbReference>
<feature type="transmembrane region" description="Helical" evidence="1">
    <location>
        <begin position="85"/>
        <end position="104"/>
    </location>
</feature>
<feature type="transmembrane region" description="Helical" evidence="1">
    <location>
        <begin position="116"/>
        <end position="139"/>
    </location>
</feature>
<dbReference type="RefSeq" id="WP_236456532.1">
    <property type="nucleotide sequence ID" value="NZ_CBCSGE010000011.1"/>
</dbReference>
<gene>
    <name evidence="3" type="ORF">ACFFVF_04810</name>
</gene>
<comment type="caution">
    <text evidence="3">The sequence shown here is derived from an EMBL/GenBank/DDBJ whole genome shotgun (WGS) entry which is preliminary data.</text>
</comment>
<keyword evidence="1" id="KW-0472">Membrane</keyword>
<dbReference type="Pfam" id="PF22827">
    <property type="entry name" value="GldL_N"/>
    <property type="match status" value="1"/>
</dbReference>
<dbReference type="Proteomes" id="UP001589607">
    <property type="component" value="Unassembled WGS sequence"/>
</dbReference>
<evidence type="ECO:0000313" key="4">
    <source>
        <dbReference type="Proteomes" id="UP001589607"/>
    </source>
</evidence>
<name>A0ABV5GKC1_9FLAO</name>
<evidence type="ECO:0000313" key="3">
    <source>
        <dbReference type="EMBL" id="MFB9095825.1"/>
    </source>
</evidence>
<reference evidence="3 4" key="1">
    <citation type="submission" date="2024-09" db="EMBL/GenBank/DDBJ databases">
        <authorList>
            <person name="Sun Q."/>
            <person name="Mori K."/>
        </authorList>
    </citation>
    <scope>NUCLEOTIDE SEQUENCE [LARGE SCALE GENOMIC DNA]</scope>
    <source>
        <strain evidence="3 4">CECT 7955</strain>
    </source>
</reference>
<proteinExistence type="predicted"/>
<evidence type="ECO:0000259" key="2">
    <source>
        <dbReference type="Pfam" id="PF22827"/>
    </source>
</evidence>
<organism evidence="3 4">
    <name type="scientific">Flavobacterium jumunjinense</name>
    <dbReference type="NCBI Taxonomy" id="998845"/>
    <lineage>
        <taxon>Bacteria</taxon>
        <taxon>Pseudomonadati</taxon>
        <taxon>Bacteroidota</taxon>
        <taxon>Flavobacteriia</taxon>
        <taxon>Flavobacteriales</taxon>
        <taxon>Flavobacteriaceae</taxon>
        <taxon>Flavobacterium</taxon>
    </lineage>
</organism>
<keyword evidence="1" id="KW-0812">Transmembrane</keyword>
<accession>A0ABV5GKC1</accession>
<feature type="domain" description="Gliding motility protein GldL-like N-terminal" evidence="2">
    <location>
        <begin position="16"/>
        <end position="46"/>
    </location>
</feature>
<keyword evidence="1" id="KW-1133">Transmembrane helix</keyword>